<name>A0AAD5TKL8_9FUNG</name>
<evidence type="ECO:0000256" key="11">
    <source>
        <dbReference type="ARBA" id="ARBA00023136"/>
    </source>
</evidence>
<keyword evidence="12" id="KW-1015">Disulfide bond</keyword>
<dbReference type="GO" id="GO:0005743">
    <property type="term" value="C:mitochondrial inner membrane"/>
    <property type="evidence" value="ECO:0007669"/>
    <property type="project" value="UniProtKB-SubCell"/>
</dbReference>
<comment type="caution">
    <text evidence="14">The sequence shown here is derived from an EMBL/GenBank/DDBJ whole genome shotgun (WGS) entry which is preliminary data.</text>
</comment>
<evidence type="ECO:0000256" key="10">
    <source>
        <dbReference type="ARBA" id="ARBA00023128"/>
    </source>
</evidence>
<sequence length="96" mass="11526">MTNDHDDGGAPPNTYITREELQKEGIPLAWRDYCAHLLPDLNKCRKESYYLPWKCENERVAWMKCQYDDYQRRMRKLEKRQSQREADRADSVAESL</sequence>
<evidence type="ECO:0000256" key="9">
    <source>
        <dbReference type="ARBA" id="ARBA00022982"/>
    </source>
</evidence>
<evidence type="ECO:0000256" key="13">
    <source>
        <dbReference type="SAM" id="MobiDB-lite"/>
    </source>
</evidence>
<evidence type="ECO:0000256" key="2">
    <source>
        <dbReference type="ARBA" id="ARBA00004569"/>
    </source>
</evidence>
<dbReference type="PANTHER" id="PTHR20900">
    <property type="entry name" value="NADH:UBIQUINONE OXIDOREDUCTASE B18-LIKE SUBUNIT"/>
    <property type="match status" value="1"/>
</dbReference>
<keyword evidence="6" id="KW-0813">Transport</keyword>
<evidence type="ECO:0000256" key="4">
    <source>
        <dbReference type="ARBA" id="ARBA00008006"/>
    </source>
</evidence>
<dbReference type="AlphaFoldDB" id="A0AAD5TKL8"/>
<evidence type="ECO:0000256" key="6">
    <source>
        <dbReference type="ARBA" id="ARBA00022448"/>
    </source>
</evidence>
<evidence type="ECO:0000256" key="5">
    <source>
        <dbReference type="ARBA" id="ARBA00018677"/>
    </source>
</evidence>
<dbReference type="EMBL" id="JADGJQ010000024">
    <property type="protein sequence ID" value="KAJ3178808.1"/>
    <property type="molecule type" value="Genomic_DNA"/>
</dbReference>
<comment type="function">
    <text evidence="1">Accessory subunit of the mitochondrial membrane respiratory chain NADH dehydrogenase (Complex I), that is believed not to be involved in catalysis. Complex I functions in the transfer of electrons from NADH to the respiratory chain. The immediate electron acceptor for the enzyme is believed to be ubiquinone.</text>
</comment>
<evidence type="ECO:0000313" key="15">
    <source>
        <dbReference type="Proteomes" id="UP001212152"/>
    </source>
</evidence>
<evidence type="ECO:0000256" key="3">
    <source>
        <dbReference type="ARBA" id="ARBA00004637"/>
    </source>
</evidence>
<keyword evidence="9" id="KW-0249">Electron transport</keyword>
<evidence type="ECO:0000256" key="7">
    <source>
        <dbReference type="ARBA" id="ARBA00022660"/>
    </source>
</evidence>
<dbReference type="InterPro" id="IPR008698">
    <property type="entry name" value="NDUB7"/>
</dbReference>
<evidence type="ECO:0000256" key="8">
    <source>
        <dbReference type="ARBA" id="ARBA00022792"/>
    </source>
</evidence>
<feature type="region of interest" description="Disordered" evidence="13">
    <location>
        <begin position="76"/>
        <end position="96"/>
    </location>
</feature>
<keyword evidence="7" id="KW-0679">Respiratory chain</keyword>
<keyword evidence="11" id="KW-0472">Membrane</keyword>
<keyword evidence="8" id="KW-0999">Mitochondrion inner membrane</keyword>
<protein>
    <recommendedName>
        <fullName evidence="5">NADH dehydrogenase [ubiquinone] 1 beta subcomplex subunit 7</fullName>
    </recommendedName>
</protein>
<evidence type="ECO:0000313" key="14">
    <source>
        <dbReference type="EMBL" id="KAJ3178808.1"/>
    </source>
</evidence>
<dbReference type="PROSITE" id="PS51808">
    <property type="entry name" value="CHCH"/>
    <property type="match status" value="1"/>
</dbReference>
<reference evidence="14" key="1">
    <citation type="submission" date="2020-05" db="EMBL/GenBank/DDBJ databases">
        <title>Phylogenomic resolution of chytrid fungi.</title>
        <authorList>
            <person name="Stajich J.E."/>
            <person name="Amses K."/>
            <person name="Simmons R."/>
            <person name="Seto K."/>
            <person name="Myers J."/>
            <person name="Bonds A."/>
            <person name="Quandt C.A."/>
            <person name="Barry K."/>
            <person name="Liu P."/>
            <person name="Grigoriev I."/>
            <person name="Longcore J.E."/>
            <person name="James T.Y."/>
        </authorList>
    </citation>
    <scope>NUCLEOTIDE SEQUENCE</scope>
    <source>
        <strain evidence="14">JEL0379</strain>
    </source>
</reference>
<keyword evidence="15" id="KW-1185">Reference proteome</keyword>
<gene>
    <name evidence="14" type="ORF">HDU87_003363</name>
</gene>
<feature type="compositionally biased region" description="Basic and acidic residues" evidence="13">
    <location>
        <begin position="79"/>
        <end position="96"/>
    </location>
</feature>
<comment type="subcellular location">
    <subcellularLocation>
        <location evidence="3">Mitochondrion inner membrane</location>
        <topology evidence="3">Peripheral membrane protein</topology>
    </subcellularLocation>
    <subcellularLocation>
        <location evidence="2">Mitochondrion intermembrane space</location>
    </subcellularLocation>
</comment>
<evidence type="ECO:0000256" key="12">
    <source>
        <dbReference type="ARBA" id="ARBA00023157"/>
    </source>
</evidence>
<accession>A0AAD5TKL8</accession>
<dbReference type="GO" id="GO:0005758">
    <property type="term" value="C:mitochondrial intermembrane space"/>
    <property type="evidence" value="ECO:0007669"/>
    <property type="project" value="UniProtKB-SubCell"/>
</dbReference>
<dbReference type="Proteomes" id="UP001212152">
    <property type="component" value="Unassembled WGS sequence"/>
</dbReference>
<dbReference type="PANTHER" id="PTHR20900:SF0">
    <property type="entry name" value="NADH DEHYDROGENASE [UBIQUINONE] 1 BETA SUBCOMPLEX SUBUNIT 7"/>
    <property type="match status" value="1"/>
</dbReference>
<organism evidence="14 15">
    <name type="scientific">Geranomyces variabilis</name>
    <dbReference type="NCBI Taxonomy" id="109894"/>
    <lineage>
        <taxon>Eukaryota</taxon>
        <taxon>Fungi</taxon>
        <taxon>Fungi incertae sedis</taxon>
        <taxon>Chytridiomycota</taxon>
        <taxon>Chytridiomycota incertae sedis</taxon>
        <taxon>Chytridiomycetes</taxon>
        <taxon>Spizellomycetales</taxon>
        <taxon>Powellomycetaceae</taxon>
        <taxon>Geranomyces</taxon>
    </lineage>
</organism>
<evidence type="ECO:0000256" key="1">
    <source>
        <dbReference type="ARBA" id="ARBA00003195"/>
    </source>
</evidence>
<dbReference type="Pfam" id="PF05676">
    <property type="entry name" value="NDUF_B7"/>
    <property type="match status" value="1"/>
</dbReference>
<keyword evidence="10" id="KW-0496">Mitochondrion</keyword>
<proteinExistence type="inferred from homology"/>
<comment type="similarity">
    <text evidence="4">Belongs to the complex I NDUFB7 subunit family.</text>
</comment>